<keyword evidence="1" id="KW-1133">Transmembrane helix</keyword>
<proteinExistence type="predicted"/>
<comment type="caution">
    <text evidence="2">The sequence shown here is derived from an EMBL/GenBank/DDBJ whole genome shotgun (WGS) entry which is preliminary data.</text>
</comment>
<keyword evidence="1" id="KW-0472">Membrane</keyword>
<evidence type="ECO:0008006" key="4">
    <source>
        <dbReference type="Google" id="ProtNLM"/>
    </source>
</evidence>
<evidence type="ECO:0000313" key="3">
    <source>
        <dbReference type="Proteomes" id="UP001356704"/>
    </source>
</evidence>
<dbReference type="EMBL" id="JAZHOU010000003">
    <property type="protein sequence ID" value="MEF3079250.1"/>
    <property type="molecule type" value="Genomic_DNA"/>
</dbReference>
<dbReference type="RefSeq" id="WP_331810021.1">
    <property type="nucleotide sequence ID" value="NZ_JAZHOU010000003.1"/>
</dbReference>
<sequence length="206" mass="24045">MGKKKEKKKKSKVEFNDRESFKQQKPSKLPLYLSILAILISFGQLVFTVPIVLKYFDRVEIEAKELGIAKPINEDFIKSSFIIRNTGNNTAENVELHLRILDDDNVVFIPDVFRLVKDDNRDGITKNLIYKCDELVPGEHVRISVFSNFVDYLKINNIDTLYFNKPIKRPEFNFGPYISGLKHSLNKVKVEEKDSLYLKEIRYLNQ</sequence>
<name>A0ABU7W6G0_9FLAO</name>
<keyword evidence="3" id="KW-1185">Reference proteome</keyword>
<evidence type="ECO:0000256" key="1">
    <source>
        <dbReference type="SAM" id="Phobius"/>
    </source>
</evidence>
<protein>
    <recommendedName>
        <fullName evidence="4">DUF3426 domain-containing protein</fullName>
    </recommendedName>
</protein>
<feature type="transmembrane region" description="Helical" evidence="1">
    <location>
        <begin position="31"/>
        <end position="53"/>
    </location>
</feature>
<reference evidence="2 3" key="1">
    <citation type="submission" date="2024-02" db="EMBL/GenBank/DDBJ databases">
        <title>Winogradskyella poriferorum JCM 12885.</title>
        <authorList>
            <person name="Zhang D.-F."/>
            <person name="Fu Z.-Y."/>
        </authorList>
    </citation>
    <scope>NUCLEOTIDE SEQUENCE [LARGE SCALE GENOMIC DNA]</scope>
    <source>
        <strain evidence="2 3">JCM 12885</strain>
    </source>
</reference>
<keyword evidence="1" id="KW-0812">Transmembrane</keyword>
<evidence type="ECO:0000313" key="2">
    <source>
        <dbReference type="EMBL" id="MEF3079250.1"/>
    </source>
</evidence>
<dbReference type="Proteomes" id="UP001356704">
    <property type="component" value="Unassembled WGS sequence"/>
</dbReference>
<accession>A0ABU7W6G0</accession>
<gene>
    <name evidence="2" type="ORF">V1468_09555</name>
</gene>
<organism evidence="2 3">
    <name type="scientific">Winogradskyella poriferorum</name>
    <dbReference type="NCBI Taxonomy" id="307627"/>
    <lineage>
        <taxon>Bacteria</taxon>
        <taxon>Pseudomonadati</taxon>
        <taxon>Bacteroidota</taxon>
        <taxon>Flavobacteriia</taxon>
        <taxon>Flavobacteriales</taxon>
        <taxon>Flavobacteriaceae</taxon>
        <taxon>Winogradskyella</taxon>
    </lineage>
</organism>